<comment type="caution">
    <text evidence="3">The sequence shown here is derived from an EMBL/GenBank/DDBJ whole genome shotgun (WGS) entry which is preliminary data.</text>
</comment>
<keyword evidence="4" id="KW-1185">Reference proteome</keyword>
<organism evidence="3 4">
    <name type="scientific">Halobaculum litoreum</name>
    <dbReference type="NCBI Taxonomy" id="3031998"/>
    <lineage>
        <taxon>Archaea</taxon>
        <taxon>Methanobacteriati</taxon>
        <taxon>Methanobacteriota</taxon>
        <taxon>Stenosarchaea group</taxon>
        <taxon>Halobacteria</taxon>
        <taxon>Halobacteriales</taxon>
        <taxon>Haloferacaceae</taxon>
        <taxon>Halobaculum</taxon>
    </lineage>
</organism>
<sequence>MSESSDGDADASGGTDAPDATAGADTTDAPGDASSSAPGTEQAVAADAAPVVVCFDMDGVLVDSEDYWHAAEREEIFPAVLDGAHPDLDEVTGMYYGEIYDYLAEHYDTTVSKAEFMALYDETARTVYGERVALLDGVADFVASLRGEGVPVGLVSSSPRDWIATVVDRFDLAFDVVAPAEEFDGPGKPDPGLFEAAIAELGGVPSRAVAVEDSENGVLAASRAGAYTIAVRGDHNADTDLSAADEVVDRDDPAALFAAVRQSTLTIRESASGSNGRSG</sequence>
<dbReference type="AlphaFoldDB" id="A0ABD5XQ20"/>
<evidence type="ECO:0000256" key="2">
    <source>
        <dbReference type="SAM" id="MobiDB-lite"/>
    </source>
</evidence>
<accession>A0ABD5XQ20</accession>
<dbReference type="Gene3D" id="3.40.50.1000">
    <property type="entry name" value="HAD superfamily/HAD-like"/>
    <property type="match status" value="1"/>
</dbReference>
<evidence type="ECO:0000313" key="4">
    <source>
        <dbReference type="Proteomes" id="UP001596368"/>
    </source>
</evidence>
<feature type="region of interest" description="Disordered" evidence="2">
    <location>
        <begin position="1"/>
        <end position="42"/>
    </location>
</feature>
<dbReference type="PANTHER" id="PTHR43434:SF1">
    <property type="entry name" value="PHOSPHOGLYCOLATE PHOSPHATASE"/>
    <property type="match status" value="1"/>
</dbReference>
<reference evidence="3 4" key="1">
    <citation type="journal article" date="2019" name="Int. J. Syst. Evol. Microbiol.">
        <title>The Global Catalogue of Microorganisms (GCM) 10K type strain sequencing project: providing services to taxonomists for standard genome sequencing and annotation.</title>
        <authorList>
            <consortium name="The Broad Institute Genomics Platform"/>
            <consortium name="The Broad Institute Genome Sequencing Center for Infectious Disease"/>
            <person name="Wu L."/>
            <person name="Ma J."/>
        </authorList>
    </citation>
    <scope>NUCLEOTIDE SEQUENCE [LARGE SCALE GENOMIC DNA]</scope>
    <source>
        <strain evidence="3 4">DT92</strain>
    </source>
</reference>
<dbReference type="GO" id="GO:0016787">
    <property type="term" value="F:hydrolase activity"/>
    <property type="evidence" value="ECO:0007669"/>
    <property type="project" value="UniProtKB-KW"/>
</dbReference>
<gene>
    <name evidence="3" type="ORF">ACFQRB_02400</name>
</gene>
<dbReference type="SFLD" id="SFLDG01129">
    <property type="entry name" value="C1.5:_HAD__Beta-PGM__Phosphata"/>
    <property type="match status" value="1"/>
</dbReference>
<evidence type="ECO:0000313" key="3">
    <source>
        <dbReference type="EMBL" id="MFC7135754.1"/>
    </source>
</evidence>
<dbReference type="InterPro" id="IPR023214">
    <property type="entry name" value="HAD_sf"/>
</dbReference>
<dbReference type="Pfam" id="PF00702">
    <property type="entry name" value="Hydrolase"/>
    <property type="match status" value="1"/>
</dbReference>
<evidence type="ECO:0000256" key="1">
    <source>
        <dbReference type="ARBA" id="ARBA00007958"/>
    </source>
</evidence>
<proteinExistence type="inferred from homology"/>
<comment type="similarity">
    <text evidence="1">Belongs to the HAD-like hydrolase superfamily.</text>
</comment>
<dbReference type="PANTHER" id="PTHR43434">
    <property type="entry name" value="PHOSPHOGLYCOLATE PHOSPHATASE"/>
    <property type="match status" value="1"/>
</dbReference>
<protein>
    <submittedName>
        <fullName evidence="3">HAD family hydrolase</fullName>
    </submittedName>
</protein>
<dbReference type="SUPFAM" id="SSF56784">
    <property type="entry name" value="HAD-like"/>
    <property type="match status" value="1"/>
</dbReference>
<dbReference type="NCBIfam" id="TIGR01549">
    <property type="entry name" value="HAD-SF-IA-v1"/>
    <property type="match status" value="1"/>
</dbReference>
<dbReference type="Gene3D" id="1.10.150.240">
    <property type="entry name" value="Putative phosphatase, domain 2"/>
    <property type="match status" value="1"/>
</dbReference>
<dbReference type="InterPro" id="IPR036412">
    <property type="entry name" value="HAD-like_sf"/>
</dbReference>
<name>A0ABD5XQ20_9EURY</name>
<dbReference type="Proteomes" id="UP001596368">
    <property type="component" value="Unassembled WGS sequence"/>
</dbReference>
<dbReference type="InterPro" id="IPR023198">
    <property type="entry name" value="PGP-like_dom2"/>
</dbReference>
<dbReference type="EMBL" id="JBHSZG010000001">
    <property type="protein sequence ID" value="MFC7135754.1"/>
    <property type="molecule type" value="Genomic_DNA"/>
</dbReference>
<feature type="compositionally biased region" description="Low complexity" evidence="2">
    <location>
        <begin position="10"/>
        <end position="42"/>
    </location>
</feature>
<dbReference type="SFLD" id="SFLDS00003">
    <property type="entry name" value="Haloacid_Dehalogenase"/>
    <property type="match status" value="1"/>
</dbReference>
<keyword evidence="3" id="KW-0378">Hydrolase</keyword>
<dbReference type="NCBIfam" id="TIGR01509">
    <property type="entry name" value="HAD-SF-IA-v3"/>
    <property type="match status" value="1"/>
</dbReference>
<dbReference type="InterPro" id="IPR050155">
    <property type="entry name" value="HAD-like_hydrolase_sf"/>
</dbReference>
<dbReference type="InterPro" id="IPR006439">
    <property type="entry name" value="HAD-SF_hydro_IA"/>
</dbReference>